<dbReference type="PRINTS" id="PR00598">
    <property type="entry name" value="HTHMARR"/>
</dbReference>
<dbReference type="Pfam" id="PF01047">
    <property type="entry name" value="MarR"/>
    <property type="match status" value="1"/>
</dbReference>
<dbReference type="InterPro" id="IPR000835">
    <property type="entry name" value="HTH_MarR-typ"/>
</dbReference>
<dbReference type="Gene3D" id="1.10.10.10">
    <property type="entry name" value="Winged helix-like DNA-binding domain superfamily/Winged helix DNA-binding domain"/>
    <property type="match status" value="1"/>
</dbReference>
<evidence type="ECO:0000259" key="1">
    <source>
        <dbReference type="PROSITE" id="PS50995"/>
    </source>
</evidence>
<gene>
    <name evidence="2" type="ORF">ACFQDH_10530</name>
</gene>
<dbReference type="EMBL" id="JBHSWH010000001">
    <property type="protein sequence ID" value="MFC6705689.1"/>
    <property type="molecule type" value="Genomic_DNA"/>
</dbReference>
<evidence type="ECO:0000313" key="2">
    <source>
        <dbReference type="EMBL" id="MFC6705689.1"/>
    </source>
</evidence>
<dbReference type="PANTHER" id="PTHR33164:SF106">
    <property type="entry name" value="TRANSCRIPTIONAL REGULATORY PROTEIN"/>
    <property type="match status" value="1"/>
</dbReference>
<proteinExistence type="predicted"/>
<dbReference type="InterPro" id="IPR039422">
    <property type="entry name" value="MarR/SlyA-like"/>
</dbReference>
<feature type="domain" description="HTH marR-type" evidence="1">
    <location>
        <begin position="8"/>
        <end position="139"/>
    </location>
</feature>
<name>A0ABW2AGJ7_9MICO</name>
<dbReference type="SUPFAM" id="SSF46785">
    <property type="entry name" value="Winged helix' DNA-binding domain"/>
    <property type="match status" value="1"/>
</dbReference>
<comment type="caution">
    <text evidence="2">The sequence shown here is derived from an EMBL/GenBank/DDBJ whole genome shotgun (WGS) entry which is preliminary data.</text>
</comment>
<dbReference type="Proteomes" id="UP001596298">
    <property type="component" value="Unassembled WGS sequence"/>
</dbReference>
<dbReference type="InterPro" id="IPR036390">
    <property type="entry name" value="WH_DNA-bd_sf"/>
</dbReference>
<keyword evidence="3" id="KW-1185">Reference proteome</keyword>
<accession>A0ABW2AGJ7</accession>
<dbReference type="CDD" id="cd00090">
    <property type="entry name" value="HTH_ARSR"/>
    <property type="match status" value="1"/>
</dbReference>
<dbReference type="InterPro" id="IPR036388">
    <property type="entry name" value="WH-like_DNA-bd_sf"/>
</dbReference>
<dbReference type="PROSITE" id="PS50995">
    <property type="entry name" value="HTH_MARR_2"/>
    <property type="match status" value="1"/>
</dbReference>
<evidence type="ECO:0000313" key="3">
    <source>
        <dbReference type="Proteomes" id="UP001596298"/>
    </source>
</evidence>
<protein>
    <submittedName>
        <fullName evidence="2">MarR family winged helix-turn-helix transcriptional regulator</fullName>
    </submittedName>
</protein>
<dbReference type="InterPro" id="IPR011991">
    <property type="entry name" value="ArsR-like_HTH"/>
</dbReference>
<reference evidence="3" key="1">
    <citation type="journal article" date="2019" name="Int. J. Syst. Evol. Microbiol.">
        <title>The Global Catalogue of Microorganisms (GCM) 10K type strain sequencing project: providing services to taxonomists for standard genome sequencing and annotation.</title>
        <authorList>
            <consortium name="The Broad Institute Genomics Platform"/>
            <consortium name="The Broad Institute Genome Sequencing Center for Infectious Disease"/>
            <person name="Wu L."/>
            <person name="Ma J."/>
        </authorList>
    </citation>
    <scope>NUCLEOTIDE SEQUENCE [LARGE SCALE GENOMIC DNA]</scope>
    <source>
        <strain evidence="3">CCUG 58127</strain>
    </source>
</reference>
<organism evidence="2 3">
    <name type="scientific">Flexivirga alba</name>
    <dbReference type="NCBI Taxonomy" id="702742"/>
    <lineage>
        <taxon>Bacteria</taxon>
        <taxon>Bacillati</taxon>
        <taxon>Actinomycetota</taxon>
        <taxon>Actinomycetes</taxon>
        <taxon>Micrococcales</taxon>
        <taxon>Dermacoccaceae</taxon>
        <taxon>Flexivirga</taxon>
    </lineage>
</organism>
<dbReference type="SMART" id="SM00347">
    <property type="entry name" value="HTH_MARR"/>
    <property type="match status" value="1"/>
</dbReference>
<dbReference type="RefSeq" id="WP_382401050.1">
    <property type="nucleotide sequence ID" value="NZ_JBHSWH010000001.1"/>
</dbReference>
<dbReference type="PANTHER" id="PTHR33164">
    <property type="entry name" value="TRANSCRIPTIONAL REGULATOR, MARR FAMILY"/>
    <property type="match status" value="1"/>
</dbReference>
<sequence length="148" mass="15981">MSNRSGEDAKALRTLVLAADYYRQAVATALGLGPTDATAMSQLRAAGEMNARELATRLGLTPSAVTAVLGRLERAGLAQRIRHPTDRRQIVVCLTEDGVATLDRSEHWLNDVLEHMDCRPDATNEVLSSLASALKKQSALVREEAENG</sequence>